<reference evidence="2 3" key="1">
    <citation type="submission" date="2017-06" db="EMBL/GenBank/DDBJ databases">
        <title>Ensifer strains isolated from leguminous trees and herbs display diverse denitrification phenotypes with some acting as strong N2O sinks.</title>
        <authorList>
            <person name="Woliy K."/>
            <person name="Mania D."/>
            <person name="Bakken L.R."/>
            <person name="Frostegard A."/>
        </authorList>
    </citation>
    <scope>NUCLEOTIDE SEQUENCE [LARGE SCALE GENOMIC DNA]</scope>
    <source>
        <strain evidence="2 3">AC50a</strain>
    </source>
</reference>
<accession>A0A2J0Z7L5</accession>
<sequence length="152" mass="16789">MKLSEKNYYEDLEIGFEYETPAITVGEAHVLGFAGLTGDFADVHVDEAFAREMGFKGRLAHGILGLGLIDALKNRCLVGFHVVAALNWQWRFVGPLYIGDRLRARLTISEKRLTSRKGRGIITLAIKGVNQNDETVQEGTNQIMVLCRPAGA</sequence>
<evidence type="ECO:0000313" key="3">
    <source>
        <dbReference type="Proteomes" id="UP000231987"/>
    </source>
</evidence>
<comment type="caution">
    <text evidence="2">The sequence shown here is derived from an EMBL/GenBank/DDBJ whole genome shotgun (WGS) entry which is preliminary data.</text>
</comment>
<dbReference type="CDD" id="cd03441">
    <property type="entry name" value="R_hydratase_like"/>
    <property type="match status" value="1"/>
</dbReference>
<dbReference type="Proteomes" id="UP000231987">
    <property type="component" value="Unassembled WGS sequence"/>
</dbReference>
<dbReference type="InterPro" id="IPR029069">
    <property type="entry name" value="HotDog_dom_sf"/>
</dbReference>
<dbReference type="PANTHER" id="PTHR43664:SF1">
    <property type="entry name" value="BETA-METHYLMALYL-COA DEHYDRATASE"/>
    <property type="match status" value="1"/>
</dbReference>
<name>A0A2J0Z7L5_RHIML</name>
<dbReference type="InterPro" id="IPR052342">
    <property type="entry name" value="MCH/BMMD"/>
</dbReference>
<organism evidence="2 3">
    <name type="scientific">Rhizobium meliloti</name>
    <name type="common">Ensifer meliloti</name>
    <name type="synonym">Sinorhizobium meliloti</name>
    <dbReference type="NCBI Taxonomy" id="382"/>
    <lineage>
        <taxon>Bacteria</taxon>
        <taxon>Pseudomonadati</taxon>
        <taxon>Pseudomonadota</taxon>
        <taxon>Alphaproteobacteria</taxon>
        <taxon>Hyphomicrobiales</taxon>
        <taxon>Rhizobiaceae</taxon>
        <taxon>Sinorhizobium/Ensifer group</taxon>
        <taxon>Sinorhizobium</taxon>
    </lineage>
</organism>
<dbReference type="AlphaFoldDB" id="A0A2J0Z7L5"/>
<evidence type="ECO:0000313" key="2">
    <source>
        <dbReference type="EMBL" id="PJR16510.1"/>
    </source>
</evidence>
<dbReference type="InterPro" id="IPR002539">
    <property type="entry name" value="MaoC-like_dom"/>
</dbReference>
<feature type="domain" description="MaoC-like" evidence="1">
    <location>
        <begin position="14"/>
        <end position="122"/>
    </location>
</feature>
<dbReference type="Gene3D" id="3.10.129.10">
    <property type="entry name" value="Hotdog Thioesterase"/>
    <property type="match status" value="1"/>
</dbReference>
<dbReference type="RefSeq" id="WP_100670545.1">
    <property type="nucleotide sequence ID" value="NZ_JBKOIJ010000002.1"/>
</dbReference>
<dbReference type="SUPFAM" id="SSF54637">
    <property type="entry name" value="Thioesterase/thiol ester dehydrase-isomerase"/>
    <property type="match status" value="1"/>
</dbReference>
<evidence type="ECO:0000259" key="1">
    <source>
        <dbReference type="Pfam" id="PF01575"/>
    </source>
</evidence>
<proteinExistence type="predicted"/>
<protein>
    <submittedName>
        <fullName evidence="2">Acyl dehydratase</fullName>
    </submittedName>
</protein>
<dbReference type="EMBL" id="NJGD01000002">
    <property type="protein sequence ID" value="PJR16510.1"/>
    <property type="molecule type" value="Genomic_DNA"/>
</dbReference>
<dbReference type="PANTHER" id="PTHR43664">
    <property type="entry name" value="MONOAMINE OXIDASE-RELATED"/>
    <property type="match status" value="1"/>
</dbReference>
<gene>
    <name evidence="2" type="ORF">CEJ86_06985</name>
</gene>
<dbReference type="Pfam" id="PF01575">
    <property type="entry name" value="MaoC_dehydratas"/>
    <property type="match status" value="1"/>
</dbReference>